<evidence type="ECO:0000313" key="2">
    <source>
        <dbReference type="EMBL" id="MEP1059316.1"/>
    </source>
</evidence>
<dbReference type="GO" id="GO:0016787">
    <property type="term" value="F:hydrolase activity"/>
    <property type="evidence" value="ECO:0007669"/>
    <property type="project" value="UniProtKB-KW"/>
</dbReference>
<organism evidence="2 3">
    <name type="scientific">Stenomitos frigidus AS-A4</name>
    <dbReference type="NCBI Taxonomy" id="2933935"/>
    <lineage>
        <taxon>Bacteria</taxon>
        <taxon>Bacillati</taxon>
        <taxon>Cyanobacteriota</taxon>
        <taxon>Cyanophyceae</taxon>
        <taxon>Leptolyngbyales</taxon>
        <taxon>Leptolyngbyaceae</taxon>
        <taxon>Stenomitos</taxon>
    </lineage>
</organism>
<accession>A0ABV0KJ93</accession>
<dbReference type="InterPro" id="IPR029058">
    <property type="entry name" value="AB_hydrolase_fold"/>
</dbReference>
<protein>
    <submittedName>
        <fullName evidence="2">Alpha/beta hydrolase</fullName>
    </submittedName>
</protein>
<feature type="domain" description="AB hydrolase-1" evidence="1">
    <location>
        <begin position="25"/>
        <end position="262"/>
    </location>
</feature>
<dbReference type="Proteomes" id="UP001476950">
    <property type="component" value="Unassembled WGS sequence"/>
</dbReference>
<evidence type="ECO:0000259" key="1">
    <source>
        <dbReference type="Pfam" id="PF00561"/>
    </source>
</evidence>
<comment type="caution">
    <text evidence="2">The sequence shown here is derived from an EMBL/GenBank/DDBJ whole genome shotgun (WGS) entry which is preliminary data.</text>
</comment>
<dbReference type="InterPro" id="IPR000073">
    <property type="entry name" value="AB_hydrolase_1"/>
</dbReference>
<dbReference type="Pfam" id="PF00561">
    <property type="entry name" value="Abhydrolase_1"/>
    <property type="match status" value="1"/>
</dbReference>
<evidence type="ECO:0000313" key="3">
    <source>
        <dbReference type="Proteomes" id="UP001476950"/>
    </source>
</evidence>
<dbReference type="PRINTS" id="PR00111">
    <property type="entry name" value="ABHYDROLASE"/>
</dbReference>
<dbReference type="PANTHER" id="PTHR43798">
    <property type="entry name" value="MONOACYLGLYCEROL LIPASE"/>
    <property type="match status" value="1"/>
</dbReference>
<reference evidence="2 3" key="1">
    <citation type="submission" date="2022-04" db="EMBL/GenBank/DDBJ databases">
        <title>Positive selection, recombination, and allopatry shape intraspecific diversity of widespread and dominant cyanobacteria.</title>
        <authorList>
            <person name="Wei J."/>
            <person name="Shu W."/>
            <person name="Hu C."/>
        </authorList>
    </citation>
    <scope>NUCLEOTIDE SEQUENCE [LARGE SCALE GENOMIC DNA]</scope>
    <source>
        <strain evidence="2 3">AS-A4</strain>
    </source>
</reference>
<keyword evidence="3" id="KW-1185">Reference proteome</keyword>
<proteinExistence type="predicted"/>
<sequence>MDLPVPPSPSQAVSLHTLVQGQGFPILCLHGHPGSGQSLSVFTKQLSARFKTLAPDLRGYGNSHTQTDFLMTDHLSDLEALLDRHQIDRCLVLGWSLGGILALELALRSPERVSGLILVATAARPKGNHPAITWQDNVYTGIASIVNWFHPGWQWNIDTFGRRSLYRYLIQQHTPAAYHYLAKDALPAYLQTSNRATQALFTALQRGYNRLADLSAIQCPCLVLAGAEDRHITAASSLETAQALPDAEYHCYPNAAHLFPWEIPDLVQADIDRWLAQYPTAVTPRAGYDAASTA</sequence>
<dbReference type="EMBL" id="JAMPLM010000010">
    <property type="protein sequence ID" value="MEP1059316.1"/>
    <property type="molecule type" value="Genomic_DNA"/>
</dbReference>
<keyword evidence="2" id="KW-0378">Hydrolase</keyword>
<name>A0ABV0KJ93_9CYAN</name>
<dbReference type="InterPro" id="IPR050266">
    <property type="entry name" value="AB_hydrolase_sf"/>
</dbReference>
<dbReference type="SUPFAM" id="SSF53474">
    <property type="entry name" value="alpha/beta-Hydrolases"/>
    <property type="match status" value="1"/>
</dbReference>
<dbReference type="Gene3D" id="3.40.50.1820">
    <property type="entry name" value="alpha/beta hydrolase"/>
    <property type="match status" value="1"/>
</dbReference>
<gene>
    <name evidence="2" type="ORF">NDI38_12785</name>
</gene>